<dbReference type="Proteomes" id="UP000235589">
    <property type="component" value="Chromosome"/>
</dbReference>
<dbReference type="SUPFAM" id="SSF159245">
    <property type="entry name" value="AttH-like"/>
    <property type="match status" value="1"/>
</dbReference>
<dbReference type="PANTHER" id="PTHR35309:SF4">
    <property type="entry name" value="TOCOPHEROL CYCLASE"/>
    <property type="match status" value="1"/>
</dbReference>
<dbReference type="AlphaFoldDB" id="A0A2K9P4U3"/>
<name>A0A2K9P4U3_9FIRM</name>
<evidence type="ECO:0000313" key="1">
    <source>
        <dbReference type="EMBL" id="AUO19648.1"/>
    </source>
</evidence>
<organism evidence="1 2">
    <name type="scientific">Monoglobus pectinilyticus</name>
    <dbReference type="NCBI Taxonomy" id="1981510"/>
    <lineage>
        <taxon>Bacteria</taxon>
        <taxon>Bacillati</taxon>
        <taxon>Bacillota</taxon>
        <taxon>Clostridia</taxon>
        <taxon>Monoglobales</taxon>
        <taxon>Monoglobaceae</taxon>
        <taxon>Monoglobus</taxon>
    </lineage>
</organism>
<proteinExistence type="predicted"/>
<keyword evidence="2" id="KW-1185">Reference proteome</keyword>
<dbReference type="PANTHER" id="PTHR35309">
    <property type="match status" value="1"/>
</dbReference>
<gene>
    <name evidence="1" type="ORF">B9O19_01488</name>
</gene>
<dbReference type="InterPro" id="IPR025893">
    <property type="entry name" value="Tocopherol_cyclase"/>
</dbReference>
<evidence type="ECO:0000313" key="2">
    <source>
        <dbReference type="Proteomes" id="UP000235589"/>
    </source>
</evidence>
<dbReference type="GeneID" id="98062880"/>
<dbReference type="RefSeq" id="WP_245862901.1">
    <property type="nucleotide sequence ID" value="NZ_CP020991.1"/>
</dbReference>
<evidence type="ECO:0008006" key="3">
    <source>
        <dbReference type="Google" id="ProtNLM"/>
    </source>
</evidence>
<reference evidence="1 2" key="1">
    <citation type="submission" date="2017-04" db="EMBL/GenBank/DDBJ databases">
        <title>Monoglobus pectinilyticus 14 draft genome.</title>
        <authorList>
            <person name="Kim C."/>
            <person name="Rosendale D.I."/>
            <person name="Kelly W.J."/>
            <person name="Tannock G.W."/>
            <person name="Patchett M.L."/>
            <person name="Jordens J.Z."/>
        </authorList>
    </citation>
    <scope>NUCLEOTIDE SEQUENCE [LARGE SCALE GENOMIC DNA]</scope>
    <source>
        <strain evidence="1 2">14</strain>
    </source>
</reference>
<dbReference type="GO" id="GO:0009976">
    <property type="term" value="F:tocopherol cyclase activity"/>
    <property type="evidence" value="ECO:0007669"/>
    <property type="project" value="InterPro"/>
</dbReference>
<sequence>MGNYFDGYYYKHQKGDDVLSLVVGRSNSEEFIQVITRDSSYNVPFIGENYFSDKGVSLNIKTDEISLNGDLEYRNLSPIKYDIMGPFKYFPMECRHRIISMRHTLEGRLKLNGKEIDFTNGLGYIEKDSGRSFPSSYVWVQANDFDEPCSIMASVADIPFLGFHFKGCICIIQYNGTEYRMATYLGVKVIKCAKDKIILEQGKYKLEIDIDKNNGQELSAPSKGEMTRTIIETAACAGEFRFYKNDDMLFSLKSNNVSFEYEA</sequence>
<dbReference type="EMBL" id="CP020991">
    <property type="protein sequence ID" value="AUO19648.1"/>
    <property type="molecule type" value="Genomic_DNA"/>
</dbReference>
<protein>
    <recommendedName>
        <fullName evidence="3">Tocopherol cyclase</fullName>
    </recommendedName>
</protein>
<dbReference type="KEGG" id="mpec:B9O19_01488"/>
<accession>A0A2K9P4U3</accession>
<dbReference type="Pfam" id="PF14249">
    <property type="entry name" value="Tocopherol_cycl"/>
    <property type="match status" value="1"/>
</dbReference>